<comment type="subcellular location">
    <subcellularLocation>
        <location evidence="1">Membrane</location>
        <topology evidence="1">Multi-pass membrane protein</topology>
    </subcellularLocation>
</comment>
<accession>A0AAW1UE51</accession>
<dbReference type="InterPro" id="IPR018499">
    <property type="entry name" value="Tetraspanin/Peripherin"/>
</dbReference>
<dbReference type="SUPFAM" id="SSF48652">
    <property type="entry name" value="Tetraspanin"/>
    <property type="match status" value="1"/>
</dbReference>
<feature type="transmembrane region" description="Helical" evidence="5">
    <location>
        <begin position="59"/>
        <end position="83"/>
    </location>
</feature>
<keyword evidence="3 5" id="KW-1133">Transmembrane helix</keyword>
<name>A0AAW1UE51_9CUCU</name>
<dbReference type="InterPro" id="IPR008952">
    <property type="entry name" value="Tetraspanin_EC2_sf"/>
</dbReference>
<dbReference type="PANTHER" id="PTHR19282:SF428">
    <property type="entry name" value="TETRASPANIN 68C, ISOFORM A"/>
    <property type="match status" value="1"/>
</dbReference>
<evidence type="ECO:0000256" key="4">
    <source>
        <dbReference type="ARBA" id="ARBA00023136"/>
    </source>
</evidence>
<feature type="transmembrane region" description="Helical" evidence="5">
    <location>
        <begin position="12"/>
        <end position="36"/>
    </location>
</feature>
<keyword evidence="7" id="KW-1185">Reference proteome</keyword>
<dbReference type="GO" id="GO:0005886">
    <property type="term" value="C:plasma membrane"/>
    <property type="evidence" value="ECO:0007669"/>
    <property type="project" value="TreeGrafter"/>
</dbReference>
<dbReference type="PANTHER" id="PTHR19282">
    <property type="entry name" value="TETRASPANIN"/>
    <property type="match status" value="1"/>
</dbReference>
<gene>
    <name evidence="6" type="ORF">WA026_004137</name>
</gene>
<proteinExistence type="predicted"/>
<dbReference type="Proteomes" id="UP001431783">
    <property type="component" value="Unassembled WGS sequence"/>
</dbReference>
<evidence type="ECO:0000313" key="7">
    <source>
        <dbReference type="Proteomes" id="UP001431783"/>
    </source>
</evidence>
<dbReference type="Gene3D" id="1.10.1450.10">
    <property type="entry name" value="Tetraspanin"/>
    <property type="match status" value="1"/>
</dbReference>
<dbReference type="PRINTS" id="PR00259">
    <property type="entry name" value="TMFOUR"/>
</dbReference>
<sequence length="328" mass="36828">MSVVTLGVSKAILALTNFLLLICGFTLVTGGMLLLFDSDRILLSRLLISGVQANLHYPLLYYAAIGITILGCILAMTGVLGCWASCINSYWLLTIYFLIIIMVLIGECVLFITIWAWPNCLGLGLDSYELTKAVQGNYGKEDQEEFTAAIDLAQTMFQCCGVESANEYDTSLWRLQTLSHSLAVPLTCCKLINQNQTKSHLNPIPANTTLCQALEVSRHERHRHLKGCLEPLEYWYKDQYMIVVAAGLILVLVEFIVLLSTLLICTRIYQYKHEQKESLETRSHVTMKPVASGSVEQFQRRSPITAYANETYALTDSFRQNYKLVDSV</sequence>
<dbReference type="EMBL" id="JARQZJ010000061">
    <property type="protein sequence ID" value="KAK9879285.1"/>
    <property type="molecule type" value="Genomic_DNA"/>
</dbReference>
<evidence type="ECO:0000256" key="5">
    <source>
        <dbReference type="SAM" id="Phobius"/>
    </source>
</evidence>
<feature type="transmembrane region" description="Helical" evidence="5">
    <location>
        <begin position="240"/>
        <end position="265"/>
    </location>
</feature>
<feature type="transmembrane region" description="Helical" evidence="5">
    <location>
        <begin position="90"/>
        <end position="117"/>
    </location>
</feature>
<evidence type="ECO:0000256" key="2">
    <source>
        <dbReference type="ARBA" id="ARBA00022692"/>
    </source>
</evidence>
<protein>
    <recommendedName>
        <fullName evidence="8">Tetraspanin</fullName>
    </recommendedName>
</protein>
<dbReference type="AlphaFoldDB" id="A0AAW1UE51"/>
<evidence type="ECO:0000313" key="6">
    <source>
        <dbReference type="EMBL" id="KAK9879285.1"/>
    </source>
</evidence>
<evidence type="ECO:0000256" key="3">
    <source>
        <dbReference type="ARBA" id="ARBA00022989"/>
    </source>
</evidence>
<organism evidence="6 7">
    <name type="scientific">Henosepilachna vigintioctopunctata</name>
    <dbReference type="NCBI Taxonomy" id="420089"/>
    <lineage>
        <taxon>Eukaryota</taxon>
        <taxon>Metazoa</taxon>
        <taxon>Ecdysozoa</taxon>
        <taxon>Arthropoda</taxon>
        <taxon>Hexapoda</taxon>
        <taxon>Insecta</taxon>
        <taxon>Pterygota</taxon>
        <taxon>Neoptera</taxon>
        <taxon>Endopterygota</taxon>
        <taxon>Coleoptera</taxon>
        <taxon>Polyphaga</taxon>
        <taxon>Cucujiformia</taxon>
        <taxon>Coccinelloidea</taxon>
        <taxon>Coccinellidae</taxon>
        <taxon>Epilachninae</taxon>
        <taxon>Epilachnini</taxon>
        <taxon>Henosepilachna</taxon>
    </lineage>
</organism>
<keyword evidence="2 5" id="KW-0812">Transmembrane</keyword>
<keyword evidence="4 5" id="KW-0472">Membrane</keyword>
<dbReference type="Pfam" id="PF00335">
    <property type="entry name" value="Tetraspanin"/>
    <property type="match status" value="1"/>
</dbReference>
<evidence type="ECO:0000256" key="1">
    <source>
        <dbReference type="ARBA" id="ARBA00004141"/>
    </source>
</evidence>
<comment type="caution">
    <text evidence="6">The sequence shown here is derived from an EMBL/GenBank/DDBJ whole genome shotgun (WGS) entry which is preliminary data.</text>
</comment>
<reference evidence="6 7" key="1">
    <citation type="submission" date="2023-03" db="EMBL/GenBank/DDBJ databases">
        <title>Genome insight into feeding habits of ladybird beetles.</title>
        <authorList>
            <person name="Li H.-S."/>
            <person name="Huang Y.-H."/>
            <person name="Pang H."/>
        </authorList>
    </citation>
    <scope>NUCLEOTIDE SEQUENCE [LARGE SCALE GENOMIC DNA]</scope>
    <source>
        <strain evidence="6">SYSU_2023b</strain>
        <tissue evidence="6">Whole body</tissue>
    </source>
</reference>
<evidence type="ECO:0008006" key="8">
    <source>
        <dbReference type="Google" id="ProtNLM"/>
    </source>
</evidence>